<feature type="compositionally biased region" description="Basic and acidic residues" evidence="1">
    <location>
        <begin position="119"/>
        <end position="132"/>
    </location>
</feature>
<feature type="region of interest" description="Disordered" evidence="1">
    <location>
        <begin position="1"/>
        <end position="135"/>
    </location>
</feature>
<dbReference type="AlphaFoldDB" id="A0A7J6PT57"/>
<gene>
    <name evidence="2" type="ORF">FOZ62_001605</name>
</gene>
<feature type="compositionally biased region" description="Polar residues" evidence="1">
    <location>
        <begin position="84"/>
        <end position="105"/>
    </location>
</feature>
<feature type="non-terminal residue" evidence="2">
    <location>
        <position position="641"/>
    </location>
</feature>
<evidence type="ECO:0000313" key="2">
    <source>
        <dbReference type="EMBL" id="KAF4699183.1"/>
    </source>
</evidence>
<evidence type="ECO:0000256" key="1">
    <source>
        <dbReference type="SAM" id="MobiDB-lite"/>
    </source>
</evidence>
<accession>A0A7J6PT57</accession>
<proteinExistence type="predicted"/>
<sequence length="641" mass="69266">DGSPPVQQGPDEVDVPWTSLPSNDEATIPPAPTSPLACDYGGQGGVAPSPTSTADYGGQEGGAVPKPPSSSDDGGQEGGVASVPPSSSDYGGQGGVTPTTTSEANCLNPRDPQGSRSSTTEHEDPATGEDHQVLPLWKTLRNEEFVRLGSTQGLSCKKFIDGSVTIPAGSVVFAFSKDYTGFARLLGSANCPAEALLQPLEITVDRWTISHDDIPTGPVSAATNDLIFIKARDAAWTRRAKAFLREDYKAYTRRSARSILLLASVAQRGTPPVHSTVATTPPATGTTIAADTGLGTTSDAVSAATIPTTDPNVAATAVIVEDDITRLDPLQDTGYEGIDRLRRKLWEKDVDYGHEADSSNCHLVTTNYYFDLNSLAIDDLEVPSIKGVGDNCRFSDPTKTNTTIISIPGIPLFDERALTKFERLLGGIELLHCPQVDGALWGKLSPVLRRFVNVGVTTLAGTTMPPPGDDDSTTSPTYKLADPTFVTTDDLRRDGLLTDGVVITTIGQAIRWVVLSSLLDGFESWDVNQGYYAVGTKLLDTDSDLSPVLTRRSSIALLHSVNRLITVYRSFFTTNLSVYAKDDSLTSREKDKITTGLWRFTTAWSRAYYRMEPYWQFVKLDGQEQVLQQLEQAERDHYYSK</sequence>
<evidence type="ECO:0000313" key="3">
    <source>
        <dbReference type="Proteomes" id="UP000574390"/>
    </source>
</evidence>
<organism evidence="2 3">
    <name type="scientific">Perkinsus olseni</name>
    <name type="common">Perkinsus atlanticus</name>
    <dbReference type="NCBI Taxonomy" id="32597"/>
    <lineage>
        <taxon>Eukaryota</taxon>
        <taxon>Sar</taxon>
        <taxon>Alveolata</taxon>
        <taxon>Perkinsozoa</taxon>
        <taxon>Perkinsea</taxon>
        <taxon>Perkinsida</taxon>
        <taxon>Perkinsidae</taxon>
        <taxon>Perkinsus</taxon>
    </lineage>
</organism>
<dbReference type="EMBL" id="JABANM010034720">
    <property type="protein sequence ID" value="KAF4699183.1"/>
    <property type="molecule type" value="Genomic_DNA"/>
</dbReference>
<name>A0A7J6PT57_PEROL</name>
<reference evidence="2 3" key="1">
    <citation type="submission" date="2020-04" db="EMBL/GenBank/DDBJ databases">
        <title>Perkinsus olseni comparative genomics.</title>
        <authorList>
            <person name="Bogema D.R."/>
        </authorList>
    </citation>
    <scope>NUCLEOTIDE SEQUENCE [LARGE SCALE GENOMIC DNA]</scope>
    <source>
        <strain evidence="2">ATCC PRA-205</strain>
    </source>
</reference>
<protein>
    <submittedName>
        <fullName evidence="2">Uncharacterized protein</fullName>
    </submittedName>
</protein>
<dbReference type="Proteomes" id="UP000574390">
    <property type="component" value="Unassembled WGS sequence"/>
</dbReference>
<comment type="caution">
    <text evidence="2">The sequence shown here is derived from an EMBL/GenBank/DDBJ whole genome shotgun (WGS) entry which is preliminary data.</text>
</comment>